<keyword evidence="1" id="KW-0812">Transmembrane</keyword>
<dbReference type="Gene3D" id="1.10.287.110">
    <property type="entry name" value="DnaJ domain"/>
    <property type="match status" value="1"/>
</dbReference>
<dbReference type="PANTHER" id="PTHR44825:SF1">
    <property type="entry name" value="DNAJ HOMOLOG SUBFAMILY C MEMBER 4"/>
    <property type="match status" value="1"/>
</dbReference>
<sequence>MNQKHSSGNSSPAALTYYKLLGLSPTASEDDVRRAYRQKSKLYHPDTTELPLEKAAEQFQKLKEAYTTLSNAEARRHYDRQFRPPVPRRTAAPVSQSVHLNAQQRPLSPGEVFALFLLGITFLVCLVLALVVGTAQSESWRAAQRSPEWAQPVIVWFQQQTTASAPNLSEEAARLPLE</sequence>
<feature type="transmembrane region" description="Helical" evidence="1">
    <location>
        <begin position="112"/>
        <end position="135"/>
    </location>
</feature>
<evidence type="ECO:0000256" key="1">
    <source>
        <dbReference type="SAM" id="Phobius"/>
    </source>
</evidence>
<dbReference type="SMART" id="SM00271">
    <property type="entry name" value="DnaJ"/>
    <property type="match status" value="1"/>
</dbReference>
<dbReference type="PANTHER" id="PTHR44825">
    <property type="match status" value="1"/>
</dbReference>
<evidence type="ECO:0000313" key="4">
    <source>
        <dbReference type="Proteomes" id="UP000248857"/>
    </source>
</evidence>
<dbReference type="RefSeq" id="WP_110987701.1">
    <property type="nucleotide sequence ID" value="NZ_CAWNWM010000014.1"/>
</dbReference>
<dbReference type="PRINTS" id="PR00625">
    <property type="entry name" value="JDOMAIN"/>
</dbReference>
<proteinExistence type="predicted"/>
<dbReference type="CDD" id="cd06257">
    <property type="entry name" value="DnaJ"/>
    <property type="match status" value="1"/>
</dbReference>
<dbReference type="OrthoDB" id="9779889at2"/>
<protein>
    <submittedName>
        <fullName evidence="3">Chaperone protein DnaJ</fullName>
    </submittedName>
</protein>
<dbReference type="SUPFAM" id="SSF46565">
    <property type="entry name" value="Chaperone J-domain"/>
    <property type="match status" value="1"/>
</dbReference>
<gene>
    <name evidence="3" type="primary">dnaJ_9</name>
    <name evidence="3" type="ORF">C1752_04471</name>
</gene>
<keyword evidence="1" id="KW-1133">Transmembrane helix</keyword>
<dbReference type="InterPro" id="IPR036869">
    <property type="entry name" value="J_dom_sf"/>
</dbReference>
<dbReference type="EMBL" id="PQWO01000014">
    <property type="protein sequence ID" value="PZD71818.1"/>
    <property type="molecule type" value="Genomic_DNA"/>
</dbReference>
<name>A0A2W1JDI9_9CYAN</name>
<dbReference type="PROSITE" id="PS50076">
    <property type="entry name" value="DNAJ_2"/>
    <property type="match status" value="1"/>
</dbReference>
<organism evidence="3 4">
    <name type="scientific">Acaryochloris thomasi RCC1774</name>
    <dbReference type="NCBI Taxonomy" id="1764569"/>
    <lineage>
        <taxon>Bacteria</taxon>
        <taxon>Bacillati</taxon>
        <taxon>Cyanobacteriota</taxon>
        <taxon>Cyanophyceae</taxon>
        <taxon>Acaryochloridales</taxon>
        <taxon>Acaryochloridaceae</taxon>
        <taxon>Acaryochloris</taxon>
        <taxon>Acaryochloris thomasi</taxon>
    </lineage>
</organism>
<dbReference type="Pfam" id="PF00226">
    <property type="entry name" value="DnaJ"/>
    <property type="match status" value="1"/>
</dbReference>
<evidence type="ECO:0000259" key="2">
    <source>
        <dbReference type="PROSITE" id="PS50076"/>
    </source>
</evidence>
<keyword evidence="1" id="KW-0472">Membrane</keyword>
<feature type="domain" description="J" evidence="2">
    <location>
        <begin position="16"/>
        <end position="82"/>
    </location>
</feature>
<dbReference type="InterPro" id="IPR001623">
    <property type="entry name" value="DnaJ_domain"/>
</dbReference>
<dbReference type="AlphaFoldDB" id="A0A2W1JDI9"/>
<reference evidence="3 4" key="1">
    <citation type="journal article" date="2018" name="Sci. Rep.">
        <title>A novel species of the marine cyanobacterium Acaryochloris with a unique pigment content and lifestyle.</title>
        <authorList>
            <person name="Partensky F."/>
            <person name="Six C."/>
            <person name="Ratin M."/>
            <person name="Garczarek L."/>
            <person name="Vaulot D."/>
            <person name="Probert I."/>
            <person name="Calteau A."/>
            <person name="Gourvil P."/>
            <person name="Marie D."/>
            <person name="Grebert T."/>
            <person name="Bouchier C."/>
            <person name="Le Panse S."/>
            <person name="Gachenot M."/>
            <person name="Rodriguez F."/>
            <person name="Garrido J.L."/>
        </authorList>
    </citation>
    <scope>NUCLEOTIDE SEQUENCE [LARGE SCALE GENOMIC DNA]</scope>
    <source>
        <strain evidence="3 4">RCC1774</strain>
    </source>
</reference>
<dbReference type="InterPro" id="IPR052763">
    <property type="entry name" value="DnaJ_C4"/>
</dbReference>
<comment type="caution">
    <text evidence="3">The sequence shown here is derived from an EMBL/GenBank/DDBJ whole genome shotgun (WGS) entry which is preliminary data.</text>
</comment>
<keyword evidence="4" id="KW-1185">Reference proteome</keyword>
<accession>A0A2W1JDI9</accession>
<dbReference type="Proteomes" id="UP000248857">
    <property type="component" value="Unassembled WGS sequence"/>
</dbReference>
<evidence type="ECO:0000313" key="3">
    <source>
        <dbReference type="EMBL" id="PZD71818.1"/>
    </source>
</evidence>